<dbReference type="PANTHER" id="PTHR43133:SF8">
    <property type="entry name" value="RNA POLYMERASE SIGMA FACTOR HI_1459-RELATED"/>
    <property type="match status" value="1"/>
</dbReference>
<dbReference type="NCBIfam" id="TIGR02937">
    <property type="entry name" value="sigma70-ECF"/>
    <property type="match status" value="1"/>
</dbReference>
<dbReference type="Proteomes" id="UP000580839">
    <property type="component" value="Unassembled WGS sequence"/>
</dbReference>
<evidence type="ECO:0000256" key="1">
    <source>
        <dbReference type="ARBA" id="ARBA00010641"/>
    </source>
</evidence>
<evidence type="ECO:0000256" key="5">
    <source>
        <dbReference type="ARBA" id="ARBA00023163"/>
    </source>
</evidence>
<dbReference type="InterPro" id="IPR013249">
    <property type="entry name" value="RNA_pol_sigma70_r4_t2"/>
</dbReference>
<keyword evidence="5" id="KW-0804">Transcription</keyword>
<evidence type="ECO:0000256" key="2">
    <source>
        <dbReference type="ARBA" id="ARBA00023015"/>
    </source>
</evidence>
<evidence type="ECO:0000256" key="4">
    <source>
        <dbReference type="ARBA" id="ARBA00023125"/>
    </source>
</evidence>
<keyword evidence="4" id="KW-0238">DNA-binding</keyword>
<dbReference type="InterPro" id="IPR007627">
    <property type="entry name" value="RNA_pol_sigma70_r2"/>
</dbReference>
<evidence type="ECO:0000259" key="7">
    <source>
        <dbReference type="Pfam" id="PF08281"/>
    </source>
</evidence>
<feature type="domain" description="RNA polymerase sigma factor 70 region 4 type 2" evidence="7">
    <location>
        <begin position="139"/>
        <end position="171"/>
    </location>
</feature>
<dbReference type="InterPro" id="IPR013325">
    <property type="entry name" value="RNA_pol_sigma_r2"/>
</dbReference>
<dbReference type="InterPro" id="IPR039425">
    <property type="entry name" value="RNA_pol_sigma-70-like"/>
</dbReference>
<dbReference type="Gene3D" id="1.10.1740.10">
    <property type="match status" value="1"/>
</dbReference>
<keyword evidence="2" id="KW-0805">Transcription regulation</keyword>
<dbReference type="InterPro" id="IPR036388">
    <property type="entry name" value="WH-like_DNA-bd_sf"/>
</dbReference>
<comment type="caution">
    <text evidence="8">The sequence shown here is derived from an EMBL/GenBank/DDBJ whole genome shotgun (WGS) entry which is preliminary data.</text>
</comment>
<accession>A0A849SIT4</accession>
<dbReference type="GO" id="GO:0006352">
    <property type="term" value="P:DNA-templated transcription initiation"/>
    <property type="evidence" value="ECO:0007669"/>
    <property type="project" value="InterPro"/>
</dbReference>
<dbReference type="SUPFAM" id="SSF88946">
    <property type="entry name" value="Sigma2 domain of RNA polymerase sigma factors"/>
    <property type="match status" value="1"/>
</dbReference>
<dbReference type="InterPro" id="IPR013324">
    <property type="entry name" value="RNA_pol_sigma_r3/r4-like"/>
</dbReference>
<dbReference type="InterPro" id="IPR014284">
    <property type="entry name" value="RNA_pol_sigma-70_dom"/>
</dbReference>
<evidence type="ECO:0000259" key="6">
    <source>
        <dbReference type="Pfam" id="PF04542"/>
    </source>
</evidence>
<comment type="similarity">
    <text evidence="1">Belongs to the sigma-70 factor family. ECF subfamily.</text>
</comment>
<keyword evidence="3" id="KW-0731">Sigma factor</keyword>
<protein>
    <submittedName>
        <fullName evidence="8">Sigma-70 family RNA polymerase sigma factor</fullName>
    </submittedName>
</protein>
<proteinExistence type="inferred from homology"/>
<dbReference type="GO" id="GO:0003677">
    <property type="term" value="F:DNA binding"/>
    <property type="evidence" value="ECO:0007669"/>
    <property type="project" value="UniProtKB-KW"/>
</dbReference>
<name>A0A849SIT4_UNCEI</name>
<dbReference type="GO" id="GO:0016987">
    <property type="term" value="F:sigma factor activity"/>
    <property type="evidence" value="ECO:0007669"/>
    <property type="project" value="UniProtKB-KW"/>
</dbReference>
<dbReference type="PANTHER" id="PTHR43133">
    <property type="entry name" value="RNA POLYMERASE ECF-TYPE SIGMA FACTO"/>
    <property type="match status" value="1"/>
</dbReference>
<dbReference type="EMBL" id="JABFRW010000054">
    <property type="protein sequence ID" value="NOT33523.1"/>
    <property type="molecule type" value="Genomic_DNA"/>
</dbReference>
<evidence type="ECO:0000256" key="3">
    <source>
        <dbReference type="ARBA" id="ARBA00023082"/>
    </source>
</evidence>
<dbReference type="SUPFAM" id="SSF88659">
    <property type="entry name" value="Sigma3 and sigma4 domains of RNA polymerase sigma factors"/>
    <property type="match status" value="1"/>
</dbReference>
<evidence type="ECO:0000313" key="9">
    <source>
        <dbReference type="Proteomes" id="UP000580839"/>
    </source>
</evidence>
<dbReference type="Gene3D" id="1.10.10.10">
    <property type="entry name" value="Winged helix-like DNA-binding domain superfamily/Winged helix DNA-binding domain"/>
    <property type="match status" value="1"/>
</dbReference>
<sequence>MNERGGGHATDEQLVLTYQEDSHGLRGRAAAEELFARYGDRVYGWCFRMVRDHERALDLAQDSMLLACRALPGFRAEARFSSWLFAIVRHRCLRALRRPSLVRDESLDPDVLPEPSASVEETFERDQERIHVLQLVDEVLTPEERRALLLRCEEGLPVDEISRRLGLSSASGARGLLQTARRKLRAALARGRGAEGVEA</sequence>
<dbReference type="Pfam" id="PF04542">
    <property type="entry name" value="Sigma70_r2"/>
    <property type="match status" value="1"/>
</dbReference>
<reference evidence="8 9" key="1">
    <citation type="submission" date="2020-04" db="EMBL/GenBank/DDBJ databases">
        <title>Metagenomic profiling of ammonia- and methane-oxidizing microorganisms in a Dutch drinking water treatment plant.</title>
        <authorList>
            <person name="Poghosyan L."/>
            <person name="Leucker S."/>
        </authorList>
    </citation>
    <scope>NUCLEOTIDE SEQUENCE [LARGE SCALE GENOMIC DNA]</scope>
    <source>
        <strain evidence="8">S-RSF-IL-03</strain>
    </source>
</reference>
<evidence type="ECO:0000313" key="8">
    <source>
        <dbReference type="EMBL" id="NOT33523.1"/>
    </source>
</evidence>
<dbReference type="Pfam" id="PF08281">
    <property type="entry name" value="Sigma70_r4_2"/>
    <property type="match status" value="1"/>
</dbReference>
<dbReference type="AlphaFoldDB" id="A0A849SIT4"/>
<gene>
    <name evidence="8" type="ORF">HOP12_05050</name>
</gene>
<organism evidence="8 9">
    <name type="scientific">Eiseniibacteriota bacterium</name>
    <dbReference type="NCBI Taxonomy" id="2212470"/>
    <lineage>
        <taxon>Bacteria</taxon>
        <taxon>Candidatus Eiseniibacteriota</taxon>
    </lineage>
</organism>
<feature type="domain" description="RNA polymerase sigma-70 region 2" evidence="6">
    <location>
        <begin position="34"/>
        <end position="98"/>
    </location>
</feature>